<proteinExistence type="inferred from homology"/>
<evidence type="ECO:0000256" key="6">
    <source>
        <dbReference type="ARBA" id="ARBA00020092"/>
    </source>
</evidence>
<protein>
    <recommendedName>
        <fullName evidence="6 11">3-deoxy-D-manno-octulosonate 8-phosphate phosphatase KdsC</fullName>
        <ecNumber evidence="5 11">3.1.3.45</ecNumber>
    </recommendedName>
    <alternativeName>
        <fullName evidence="10 11">KDO 8-P phosphatase</fullName>
    </alternativeName>
</protein>
<dbReference type="Proteomes" id="UP000060787">
    <property type="component" value="Chromosome"/>
</dbReference>
<evidence type="ECO:0000256" key="8">
    <source>
        <dbReference type="ARBA" id="ARBA00022801"/>
    </source>
</evidence>
<dbReference type="GO" id="GO:0019143">
    <property type="term" value="F:3-deoxy-manno-octulosonate-8-phosphatase activity"/>
    <property type="evidence" value="ECO:0007669"/>
    <property type="project" value="UniProtKB-UniRule"/>
</dbReference>
<evidence type="ECO:0000256" key="10">
    <source>
        <dbReference type="ARBA" id="ARBA00031051"/>
    </source>
</evidence>
<sequence length="182" mass="19343">MPYSHLNDYPAEIRERAARIRLACFDVDGTLTDGRLTYDSEGRELKSFHVQDGQGLSLLGKFGITVHFVTARGGVIAAQRAAELGATAHGDVADKLACVQQIAAGLGLSLDQVAFMGDDLADLKILPHVGLSVAPGNAHPWVRERVHWRTVARGGEGAARELCDLLLGAQGHAERVLTGALG</sequence>
<dbReference type="KEGG" id="lab:LA76x_1571"/>
<evidence type="ECO:0000256" key="2">
    <source>
        <dbReference type="ARBA" id="ARBA00001946"/>
    </source>
</evidence>
<dbReference type="GO" id="GO:0008781">
    <property type="term" value="F:N-acylneuraminate cytidylyltransferase activity"/>
    <property type="evidence" value="ECO:0007669"/>
    <property type="project" value="TreeGrafter"/>
</dbReference>
<dbReference type="PATRIC" id="fig|84531.8.peg.1599"/>
<dbReference type="SFLD" id="SFLDG01138">
    <property type="entry name" value="C1.6.2:_Deoxy-d-mannose-octulo"/>
    <property type="match status" value="1"/>
</dbReference>
<gene>
    <name evidence="13" type="ORF">LA76x_1571</name>
</gene>
<dbReference type="STRING" id="84531.LA76x_1571"/>
<dbReference type="Gene3D" id="3.40.50.1000">
    <property type="entry name" value="HAD superfamily/HAD-like"/>
    <property type="match status" value="1"/>
</dbReference>
<dbReference type="Pfam" id="PF08282">
    <property type="entry name" value="Hydrolase_3"/>
    <property type="match status" value="1"/>
</dbReference>
<name>A0A0S2F867_LYSAN</name>
<dbReference type="InterPro" id="IPR010023">
    <property type="entry name" value="KdsC_fam"/>
</dbReference>
<comment type="function">
    <text evidence="11">Catalyzes the hydrolysis of 3-deoxy-D-manno-octulosonate 8-phosphate (KDO 8-P) to 3-deoxy-D-manno-octulosonate (KDO) and inorganic phosphate.</text>
</comment>
<dbReference type="PANTHER" id="PTHR21485:SF3">
    <property type="entry name" value="N-ACYLNEURAMINATE CYTIDYLYLTRANSFERASE"/>
    <property type="match status" value="1"/>
</dbReference>
<dbReference type="EMBL" id="CP011129">
    <property type="protein sequence ID" value="ALN79727.1"/>
    <property type="molecule type" value="Genomic_DNA"/>
</dbReference>
<dbReference type="CDD" id="cd01630">
    <property type="entry name" value="HAD_KDO-like"/>
    <property type="match status" value="1"/>
</dbReference>
<dbReference type="GO" id="GO:0009103">
    <property type="term" value="P:lipopolysaccharide biosynthetic process"/>
    <property type="evidence" value="ECO:0007669"/>
    <property type="project" value="UniProtKB-UniRule"/>
</dbReference>
<dbReference type="NCBIfam" id="TIGR01670">
    <property type="entry name" value="KdsC-phosphatas"/>
    <property type="match status" value="1"/>
</dbReference>
<reference evidence="13 14" key="1">
    <citation type="journal article" date="2015" name="BMC Genomics">
        <title>Comparative genomics and metabolic profiling of the genus Lysobacter.</title>
        <authorList>
            <person name="de Bruijn I."/>
            <person name="Cheng X."/>
            <person name="de Jager V."/>
            <person name="Exposito R.G."/>
            <person name="Watrous J."/>
            <person name="Patel N."/>
            <person name="Postma J."/>
            <person name="Dorrestein P.C."/>
            <person name="Kobayashi D."/>
            <person name="Raaijmakers J.M."/>
        </authorList>
    </citation>
    <scope>NUCLEOTIDE SEQUENCE [LARGE SCALE GENOMIC DNA]</scope>
    <source>
        <strain evidence="13 14">76</strain>
    </source>
</reference>
<feature type="binding site" evidence="12">
    <location>
        <position position="118"/>
    </location>
    <ligand>
        <name>Mg(2+)</name>
        <dbReference type="ChEBI" id="CHEBI:18420"/>
    </ligand>
</feature>
<evidence type="ECO:0000256" key="4">
    <source>
        <dbReference type="ARBA" id="ARBA00011881"/>
    </source>
</evidence>
<dbReference type="SFLD" id="SFLDS00003">
    <property type="entry name" value="Haloacid_Dehalogenase"/>
    <property type="match status" value="1"/>
</dbReference>
<evidence type="ECO:0000313" key="13">
    <source>
        <dbReference type="EMBL" id="ALN79727.1"/>
    </source>
</evidence>
<accession>A0A0S2F867</accession>
<evidence type="ECO:0000256" key="1">
    <source>
        <dbReference type="ARBA" id="ARBA00000898"/>
    </source>
</evidence>
<comment type="subunit">
    <text evidence="4 11">Homotetramer.</text>
</comment>
<dbReference type="InterPro" id="IPR023214">
    <property type="entry name" value="HAD_sf"/>
</dbReference>
<keyword evidence="8 11" id="KW-0378">Hydrolase</keyword>
<evidence type="ECO:0000256" key="11">
    <source>
        <dbReference type="PIRNR" id="PIRNR006118"/>
    </source>
</evidence>
<keyword evidence="11" id="KW-0448">Lipopolysaccharide biosynthesis</keyword>
<evidence type="ECO:0000256" key="12">
    <source>
        <dbReference type="PIRSR" id="PIRSR006118-2"/>
    </source>
</evidence>
<dbReference type="InterPro" id="IPR050793">
    <property type="entry name" value="CMP-NeuNAc_synthase"/>
</dbReference>
<evidence type="ECO:0000313" key="14">
    <source>
        <dbReference type="Proteomes" id="UP000060787"/>
    </source>
</evidence>
<dbReference type="PIRSF" id="PIRSF006118">
    <property type="entry name" value="KDO8-P_Ptase"/>
    <property type="match status" value="1"/>
</dbReference>
<dbReference type="AlphaFoldDB" id="A0A0S2F867"/>
<evidence type="ECO:0000256" key="5">
    <source>
        <dbReference type="ARBA" id="ARBA00013066"/>
    </source>
</evidence>
<comment type="cofactor">
    <cofactor evidence="2 11 12">
        <name>Mg(2+)</name>
        <dbReference type="ChEBI" id="CHEBI:18420"/>
    </cofactor>
</comment>
<dbReference type="FunFam" id="3.40.50.1000:FF:000029">
    <property type="entry name" value="3-deoxy-D-manno-octulosonate 8-phosphate phosphatase KdsC"/>
    <property type="match status" value="1"/>
</dbReference>
<dbReference type="SUPFAM" id="SSF56784">
    <property type="entry name" value="HAD-like"/>
    <property type="match status" value="1"/>
</dbReference>
<dbReference type="eggNOG" id="COG1778">
    <property type="taxonomic scope" value="Bacteria"/>
</dbReference>
<keyword evidence="7 11" id="KW-0479">Metal-binding</keyword>
<comment type="similarity">
    <text evidence="3 11">Belongs to the KdsC family.</text>
</comment>
<dbReference type="GO" id="GO:0046872">
    <property type="term" value="F:metal ion binding"/>
    <property type="evidence" value="ECO:0007669"/>
    <property type="project" value="UniProtKB-UniRule"/>
</dbReference>
<keyword evidence="9 11" id="KW-0460">Magnesium</keyword>
<evidence type="ECO:0000256" key="9">
    <source>
        <dbReference type="ARBA" id="ARBA00022842"/>
    </source>
</evidence>
<feature type="binding site" evidence="12">
    <location>
        <position position="26"/>
    </location>
    <ligand>
        <name>Mg(2+)</name>
        <dbReference type="ChEBI" id="CHEBI:18420"/>
    </ligand>
</feature>
<dbReference type="PANTHER" id="PTHR21485">
    <property type="entry name" value="HAD SUPERFAMILY MEMBERS CMAS AND KDSC"/>
    <property type="match status" value="1"/>
</dbReference>
<comment type="catalytic activity">
    <reaction evidence="1 11">
        <text>3-deoxy-alpha-D-manno-2-octulosonate-8-phosphate + H2O = 3-deoxy-alpha-D-manno-oct-2-ulosonate + phosphate</text>
        <dbReference type="Rhea" id="RHEA:11500"/>
        <dbReference type="ChEBI" id="CHEBI:15377"/>
        <dbReference type="ChEBI" id="CHEBI:43474"/>
        <dbReference type="ChEBI" id="CHEBI:85985"/>
        <dbReference type="ChEBI" id="CHEBI:85986"/>
        <dbReference type="EC" id="3.1.3.45"/>
    </reaction>
</comment>
<dbReference type="EC" id="3.1.3.45" evidence="5 11"/>
<keyword evidence="14" id="KW-1185">Reference proteome</keyword>
<dbReference type="InterPro" id="IPR036412">
    <property type="entry name" value="HAD-like_sf"/>
</dbReference>
<dbReference type="RefSeq" id="WP_057917245.1">
    <property type="nucleotide sequence ID" value="NZ_CP011129.1"/>
</dbReference>
<evidence type="ECO:0000256" key="7">
    <source>
        <dbReference type="ARBA" id="ARBA00022723"/>
    </source>
</evidence>
<dbReference type="SFLD" id="SFLDG01136">
    <property type="entry name" value="C1.6:_Phosphoserine_Phosphatas"/>
    <property type="match status" value="1"/>
</dbReference>
<evidence type="ECO:0000256" key="3">
    <source>
        <dbReference type="ARBA" id="ARBA00005893"/>
    </source>
</evidence>
<feature type="binding site" evidence="12">
    <location>
        <position position="28"/>
    </location>
    <ligand>
        <name>substrate</name>
    </ligand>
</feature>
<organism evidence="13 14">
    <name type="scientific">Lysobacter antibioticus</name>
    <dbReference type="NCBI Taxonomy" id="84531"/>
    <lineage>
        <taxon>Bacteria</taxon>
        <taxon>Pseudomonadati</taxon>
        <taxon>Pseudomonadota</taxon>
        <taxon>Gammaproteobacteria</taxon>
        <taxon>Lysobacterales</taxon>
        <taxon>Lysobacteraceae</taxon>
        <taxon>Lysobacter</taxon>
    </lineage>
</organism>